<proteinExistence type="predicted"/>
<dbReference type="AlphaFoldDB" id="A0A5B8A5V8"/>
<reference evidence="2 3" key="1">
    <citation type="submission" date="2019-06" db="EMBL/GenBank/DDBJ databases">
        <authorList>
            <person name="Srinivasan S."/>
        </authorList>
    </citation>
    <scope>NUCLEOTIDE SEQUENCE [LARGE SCALE GENOMIC DNA]</scope>
    <source>
        <strain evidence="2 3">17J68-5</strain>
    </source>
</reference>
<dbReference type="Pfam" id="PF00126">
    <property type="entry name" value="HTH_1"/>
    <property type="match status" value="1"/>
</dbReference>
<protein>
    <submittedName>
        <fullName evidence="2">LysR family transcriptional regulator</fullName>
    </submittedName>
</protein>
<dbReference type="PANTHER" id="PTHR30432">
    <property type="entry name" value="TRANSCRIPTIONAL REGULATOR MODE"/>
    <property type="match status" value="1"/>
</dbReference>
<dbReference type="InterPro" id="IPR000847">
    <property type="entry name" value="LysR_HTH_N"/>
</dbReference>
<dbReference type="InterPro" id="IPR051815">
    <property type="entry name" value="Molybdate_resp_trans_reg"/>
</dbReference>
<organism evidence="2 3">
    <name type="scientific">Hymenobacter jejuensis</name>
    <dbReference type="NCBI Taxonomy" id="2502781"/>
    <lineage>
        <taxon>Bacteria</taxon>
        <taxon>Pseudomonadati</taxon>
        <taxon>Bacteroidota</taxon>
        <taxon>Cytophagia</taxon>
        <taxon>Cytophagales</taxon>
        <taxon>Hymenobacteraceae</taxon>
        <taxon>Hymenobacter</taxon>
    </lineage>
</organism>
<dbReference type="OrthoDB" id="9805928at2"/>
<feature type="domain" description="HTH lysR-type" evidence="1">
    <location>
        <begin position="23"/>
        <end position="84"/>
    </location>
</feature>
<evidence type="ECO:0000313" key="3">
    <source>
        <dbReference type="Proteomes" id="UP000305398"/>
    </source>
</evidence>
<accession>A0A5B8A5V8</accession>
<gene>
    <name evidence="2" type="ORF">FHG12_16070</name>
</gene>
<sequence>MTFRLNGRLWIESSEERFMGIGRLELLEKIEAMGSISKAAQAMSMSYKRAWDLVSSMNTQANKPLVITQTGGKSGGGALVTEEGKQAIQAFQAMQERFRQFMEAETQRLNG</sequence>
<dbReference type="Gene3D" id="1.10.10.10">
    <property type="entry name" value="Winged helix-like DNA-binding domain superfamily/Winged helix DNA-binding domain"/>
    <property type="match status" value="1"/>
</dbReference>
<name>A0A5B8A5V8_9BACT</name>
<keyword evidence="3" id="KW-1185">Reference proteome</keyword>
<dbReference type="GO" id="GO:0003700">
    <property type="term" value="F:DNA-binding transcription factor activity"/>
    <property type="evidence" value="ECO:0007669"/>
    <property type="project" value="InterPro"/>
</dbReference>
<evidence type="ECO:0000259" key="1">
    <source>
        <dbReference type="Pfam" id="PF00126"/>
    </source>
</evidence>
<dbReference type="KEGG" id="hyj:FHG12_16070"/>
<dbReference type="EMBL" id="CP040896">
    <property type="protein sequence ID" value="QDA62611.1"/>
    <property type="molecule type" value="Genomic_DNA"/>
</dbReference>
<dbReference type="SUPFAM" id="SSF46785">
    <property type="entry name" value="Winged helix' DNA-binding domain"/>
    <property type="match status" value="1"/>
</dbReference>
<evidence type="ECO:0000313" key="2">
    <source>
        <dbReference type="EMBL" id="QDA62611.1"/>
    </source>
</evidence>
<dbReference type="PANTHER" id="PTHR30432:SF1">
    <property type="entry name" value="DNA-BINDING TRANSCRIPTIONAL DUAL REGULATOR MODE"/>
    <property type="match status" value="1"/>
</dbReference>
<dbReference type="InterPro" id="IPR036388">
    <property type="entry name" value="WH-like_DNA-bd_sf"/>
</dbReference>
<dbReference type="InterPro" id="IPR036390">
    <property type="entry name" value="WH_DNA-bd_sf"/>
</dbReference>
<dbReference type="Proteomes" id="UP000305398">
    <property type="component" value="Chromosome"/>
</dbReference>